<dbReference type="GO" id="GO:0035556">
    <property type="term" value="P:intracellular signal transduction"/>
    <property type="evidence" value="ECO:0007669"/>
    <property type="project" value="InterPro"/>
</dbReference>
<reference evidence="3" key="1">
    <citation type="submission" date="2014-12" db="EMBL/GenBank/DDBJ databases">
        <authorList>
            <person name="Youngblom J.J."/>
            <person name="Evanoff D."/>
        </authorList>
    </citation>
    <scope>NUCLEOTIDE SEQUENCE</scope>
</reference>
<feature type="compositionally biased region" description="Basic residues" evidence="1">
    <location>
        <begin position="252"/>
        <end position="261"/>
    </location>
</feature>
<sequence length="431" mass="48776">MNSPRGDSMGNSKRILVYRNGDSFFQAHKVVINKRACKTYDALLRDVTNTCKLPKFCRCLYTPRNGHRVKGLDDLEGDKAYVAAAGERFKKIGYSEIQDPLHKRPVRRVIREIEPVKHSNIQASARHKKIMQLSPLTIFVYLNGEFLRPAHRILLTPRVMNMHNIDAIFETVQERVVTGKGGIAKLVTLEGSPIRNAADLKNLEYYVALGKHESFINCGYGRPREPLKLSPRLDRRDQGLYARSQQNNFNFRAKRLKKGRAKKDEDDDPFHSKPVTHKRSGEAKSREVNYDNDDDIFRASNRESEKAVEVEENKDTKVDLPVDQVEAEEVKEDEGAGNDQAVNDNNDLTKQPSEAQVTDSVVEAEPVNTTGDDANDIPFDMDLTKKPSDEGVDSSKNNNALSQQNNGDTDNEKEGDKKEEDDEVRSLSHEI</sequence>
<accession>A0A0G2YLE4</accession>
<dbReference type="PROSITE" id="PS50309">
    <property type="entry name" value="DC"/>
    <property type="match status" value="2"/>
</dbReference>
<dbReference type="Pfam" id="PF03607">
    <property type="entry name" value="DCX"/>
    <property type="match status" value="2"/>
</dbReference>
<dbReference type="GO" id="GO:0005874">
    <property type="term" value="C:microtubule"/>
    <property type="evidence" value="ECO:0007669"/>
    <property type="project" value="TreeGrafter"/>
</dbReference>
<feature type="compositionally biased region" description="Basic and acidic residues" evidence="1">
    <location>
        <begin position="279"/>
        <end position="320"/>
    </location>
</feature>
<dbReference type="AlphaFoldDB" id="A0A0G2YLE4"/>
<dbReference type="SUPFAM" id="SSF89837">
    <property type="entry name" value="Doublecortin (DC)"/>
    <property type="match status" value="2"/>
</dbReference>
<dbReference type="EMBL" id="KP311691">
    <property type="protein sequence ID" value="AKI85309.1"/>
    <property type="molecule type" value="mRNA"/>
</dbReference>
<evidence type="ECO:0000256" key="1">
    <source>
        <dbReference type="SAM" id="MobiDB-lite"/>
    </source>
</evidence>
<dbReference type="SMART" id="SM00537">
    <property type="entry name" value="DCX"/>
    <property type="match status" value="2"/>
</dbReference>
<feature type="domain" description="Doublecortin" evidence="2">
    <location>
        <begin position="13"/>
        <end position="95"/>
    </location>
</feature>
<dbReference type="InterPro" id="IPR003533">
    <property type="entry name" value="Doublecortin_dom"/>
</dbReference>
<feature type="compositionally biased region" description="Basic and acidic residues" evidence="1">
    <location>
        <begin position="410"/>
        <end position="431"/>
    </location>
</feature>
<feature type="compositionally biased region" description="Polar residues" evidence="1">
    <location>
        <begin position="394"/>
        <end position="407"/>
    </location>
</feature>
<name>A0A0G2YLE4_CERLA</name>
<evidence type="ECO:0000259" key="2">
    <source>
        <dbReference type="PROSITE" id="PS50309"/>
    </source>
</evidence>
<feature type="domain" description="Doublecortin" evidence="2">
    <location>
        <begin position="136"/>
        <end position="221"/>
    </location>
</feature>
<protein>
    <submittedName>
        <fullName evidence="3">Doublecortin domain-containing protein 2</fullName>
    </submittedName>
</protein>
<proteinExistence type="evidence at transcript level"/>
<evidence type="ECO:0000313" key="3">
    <source>
        <dbReference type="EMBL" id="AKI85309.1"/>
    </source>
</evidence>
<organism evidence="3">
    <name type="scientific">Cerebratulus lacteus</name>
    <name type="common">Milky ribbon worm</name>
    <name type="synonym">Micrura lactea</name>
    <dbReference type="NCBI Taxonomy" id="6221"/>
    <lineage>
        <taxon>Eukaryota</taxon>
        <taxon>Metazoa</taxon>
        <taxon>Spiralia</taxon>
        <taxon>Lophotrochozoa</taxon>
        <taxon>Nemertea</taxon>
        <taxon>Pilidiophora</taxon>
        <taxon>Heteronemertea</taxon>
        <taxon>Lineidae</taxon>
        <taxon>Cerebratulus</taxon>
    </lineage>
</organism>
<dbReference type="CDD" id="cd17151">
    <property type="entry name" value="DCX1_DCDC2C"/>
    <property type="match status" value="1"/>
</dbReference>
<feature type="compositionally biased region" description="Acidic residues" evidence="1">
    <location>
        <begin position="325"/>
        <end position="336"/>
    </location>
</feature>
<feature type="compositionally biased region" description="Polar residues" evidence="1">
    <location>
        <begin position="340"/>
        <end position="359"/>
    </location>
</feature>
<dbReference type="InterPro" id="IPR036572">
    <property type="entry name" value="Doublecortin_dom_sf"/>
</dbReference>
<dbReference type="PANTHER" id="PTHR23004">
    <property type="entry name" value="DOUBLECORTIN DOMAIN CONTAINING 2"/>
    <property type="match status" value="1"/>
</dbReference>
<dbReference type="GO" id="GO:0005815">
    <property type="term" value="C:microtubule organizing center"/>
    <property type="evidence" value="ECO:0007669"/>
    <property type="project" value="TreeGrafter"/>
</dbReference>
<dbReference type="PANTHER" id="PTHR23004:SF11">
    <property type="entry name" value="PROTEIN RPI-1"/>
    <property type="match status" value="1"/>
</dbReference>
<dbReference type="Gene3D" id="3.10.20.230">
    <property type="entry name" value="Doublecortin domain"/>
    <property type="match status" value="2"/>
</dbReference>
<feature type="region of interest" description="Disordered" evidence="1">
    <location>
        <begin position="252"/>
        <end position="431"/>
    </location>
</feature>